<dbReference type="GO" id="GO:0006397">
    <property type="term" value="P:mRNA processing"/>
    <property type="evidence" value="ECO:0007669"/>
    <property type="project" value="UniProtKB-KW"/>
</dbReference>
<dbReference type="FunFam" id="3.30.70.330:FF:000029">
    <property type="entry name" value="U2 small nuclear ribonucleoprotein B"/>
    <property type="match status" value="1"/>
</dbReference>
<dbReference type="InterPro" id="IPR035979">
    <property type="entry name" value="RBD_domain_sf"/>
</dbReference>
<keyword evidence="5" id="KW-0677">Repeat</keyword>
<dbReference type="GO" id="GO:0008380">
    <property type="term" value="P:RNA splicing"/>
    <property type="evidence" value="ECO:0007669"/>
    <property type="project" value="UniProtKB-KW"/>
</dbReference>
<comment type="similarity">
    <text evidence="2">Belongs to the RRM U1 A/B'' family.</text>
</comment>
<dbReference type="PANTHER" id="PTHR10501">
    <property type="entry name" value="U1 SMALL NUCLEAR RIBONUCLEOPROTEIN A/U2 SMALL NUCLEAR RIBONUCLEOPROTEIN B"/>
    <property type="match status" value="1"/>
</dbReference>
<feature type="domain" description="RRM" evidence="12">
    <location>
        <begin position="8"/>
        <end position="87"/>
    </location>
</feature>
<gene>
    <name evidence="13" type="ORF">CAUJ_LOCUS6648</name>
</gene>
<dbReference type="PROSITE" id="PS50102">
    <property type="entry name" value="RRM"/>
    <property type="match status" value="2"/>
</dbReference>
<keyword evidence="4" id="KW-0747">Spliceosome</keyword>
<evidence type="ECO:0000256" key="1">
    <source>
        <dbReference type="ARBA" id="ARBA00004123"/>
    </source>
</evidence>
<dbReference type="CDD" id="cd12246">
    <property type="entry name" value="RRM1_U1A_like"/>
    <property type="match status" value="1"/>
</dbReference>
<comment type="subcellular location">
    <subcellularLocation>
        <location evidence="1">Nucleus</location>
    </subcellularLocation>
</comment>
<keyword evidence="7" id="KW-0508">mRNA splicing</keyword>
<dbReference type="CDD" id="cd12247">
    <property type="entry name" value="RRM2_U1A_like"/>
    <property type="match status" value="1"/>
</dbReference>
<dbReference type="SUPFAM" id="SSF54928">
    <property type="entry name" value="RNA-binding domain, RBD"/>
    <property type="match status" value="2"/>
</dbReference>
<evidence type="ECO:0000256" key="5">
    <source>
        <dbReference type="ARBA" id="ARBA00022737"/>
    </source>
</evidence>
<dbReference type="FunFam" id="3.30.70.330:FF:000039">
    <property type="entry name" value="U1 small nuclear ribonucleoprotein A"/>
    <property type="match status" value="1"/>
</dbReference>
<evidence type="ECO:0000256" key="3">
    <source>
        <dbReference type="ARBA" id="ARBA00022664"/>
    </source>
</evidence>
<protein>
    <recommendedName>
        <fullName evidence="12">RRM domain-containing protein</fullName>
    </recommendedName>
</protein>
<dbReference type="Pfam" id="PF00076">
    <property type="entry name" value="RRM_1"/>
    <property type="match status" value="2"/>
</dbReference>
<reference evidence="13" key="1">
    <citation type="submission" date="2020-10" db="EMBL/GenBank/DDBJ databases">
        <authorList>
            <person name="Kikuchi T."/>
        </authorList>
    </citation>
    <scope>NUCLEOTIDE SEQUENCE</scope>
    <source>
        <strain evidence="13">NKZ352</strain>
    </source>
</reference>
<sequence>MADIKPNHTIYINNLSDRVKKDELKKSLHMIFTQFGEIIAVMSFRTDKMRGQAHVVFKEVSSASNAMRAMQGFPFYEKPLRIQYAKEDSDVISKAKGTFVERSQKSKNAMKRKRPAGRKDGDDGHAAPNKILYLSNLPEDVSTDTIQVIFNQFPGLKDVRLVPNSAGIAFVEFENEELAEPAREALDNFKITPDMQMKVDFAKK</sequence>
<keyword evidence="6 10" id="KW-0694">RNA-binding</keyword>
<keyword evidence="3" id="KW-0507">mRNA processing</keyword>
<dbReference type="InterPro" id="IPR012677">
    <property type="entry name" value="Nucleotide-bd_a/b_plait_sf"/>
</dbReference>
<evidence type="ECO:0000256" key="4">
    <source>
        <dbReference type="ARBA" id="ARBA00022728"/>
    </source>
</evidence>
<evidence type="ECO:0000256" key="9">
    <source>
        <dbReference type="ARBA" id="ARBA00023274"/>
    </source>
</evidence>
<keyword evidence="8" id="KW-0539">Nucleus</keyword>
<feature type="region of interest" description="Disordered" evidence="11">
    <location>
        <begin position="102"/>
        <end position="125"/>
    </location>
</feature>
<evidence type="ECO:0000259" key="12">
    <source>
        <dbReference type="PROSITE" id="PS50102"/>
    </source>
</evidence>
<dbReference type="Proteomes" id="UP000835052">
    <property type="component" value="Unassembled WGS sequence"/>
</dbReference>
<evidence type="ECO:0000256" key="6">
    <source>
        <dbReference type="ARBA" id="ARBA00022884"/>
    </source>
</evidence>
<keyword evidence="9" id="KW-0687">Ribonucleoprotein</keyword>
<proteinExistence type="inferred from homology"/>
<accession>A0A8S1H4P5</accession>
<evidence type="ECO:0000313" key="13">
    <source>
        <dbReference type="EMBL" id="CAD6190729.1"/>
    </source>
</evidence>
<evidence type="ECO:0000313" key="14">
    <source>
        <dbReference type="Proteomes" id="UP000835052"/>
    </source>
</evidence>
<dbReference type="GO" id="GO:0030532">
    <property type="term" value="C:small nuclear ribonucleoprotein complex"/>
    <property type="evidence" value="ECO:0007669"/>
    <property type="project" value="UniProtKB-ARBA"/>
</dbReference>
<dbReference type="OrthoDB" id="277802at2759"/>
<dbReference type="GO" id="GO:0005681">
    <property type="term" value="C:spliceosomal complex"/>
    <property type="evidence" value="ECO:0007669"/>
    <property type="project" value="UniProtKB-KW"/>
</dbReference>
<feature type="domain" description="RRM" evidence="12">
    <location>
        <begin position="130"/>
        <end position="204"/>
    </location>
</feature>
<organism evidence="13 14">
    <name type="scientific">Caenorhabditis auriculariae</name>
    <dbReference type="NCBI Taxonomy" id="2777116"/>
    <lineage>
        <taxon>Eukaryota</taxon>
        <taxon>Metazoa</taxon>
        <taxon>Ecdysozoa</taxon>
        <taxon>Nematoda</taxon>
        <taxon>Chromadorea</taxon>
        <taxon>Rhabditida</taxon>
        <taxon>Rhabditina</taxon>
        <taxon>Rhabditomorpha</taxon>
        <taxon>Rhabditoidea</taxon>
        <taxon>Rhabditidae</taxon>
        <taxon>Peloderinae</taxon>
        <taxon>Caenorhabditis</taxon>
    </lineage>
</organism>
<evidence type="ECO:0000256" key="2">
    <source>
        <dbReference type="ARBA" id="ARBA00007243"/>
    </source>
</evidence>
<dbReference type="EMBL" id="CAJGYM010000017">
    <property type="protein sequence ID" value="CAD6190729.1"/>
    <property type="molecule type" value="Genomic_DNA"/>
</dbReference>
<dbReference type="SMART" id="SM00360">
    <property type="entry name" value="RRM"/>
    <property type="match status" value="2"/>
</dbReference>
<dbReference type="AlphaFoldDB" id="A0A8S1H4P5"/>
<evidence type="ECO:0000256" key="11">
    <source>
        <dbReference type="SAM" id="MobiDB-lite"/>
    </source>
</evidence>
<keyword evidence="14" id="KW-1185">Reference proteome</keyword>
<evidence type="ECO:0000256" key="8">
    <source>
        <dbReference type="ARBA" id="ARBA00023242"/>
    </source>
</evidence>
<dbReference type="Gene3D" id="3.30.70.330">
    <property type="match status" value="2"/>
</dbReference>
<name>A0A8S1H4P5_9PELO</name>
<evidence type="ECO:0000256" key="7">
    <source>
        <dbReference type="ARBA" id="ARBA00023187"/>
    </source>
</evidence>
<dbReference type="InterPro" id="IPR000504">
    <property type="entry name" value="RRM_dom"/>
</dbReference>
<dbReference type="GO" id="GO:0003723">
    <property type="term" value="F:RNA binding"/>
    <property type="evidence" value="ECO:0007669"/>
    <property type="project" value="UniProtKB-UniRule"/>
</dbReference>
<evidence type="ECO:0000256" key="10">
    <source>
        <dbReference type="PROSITE-ProRule" id="PRU00176"/>
    </source>
</evidence>
<comment type="caution">
    <text evidence="13">The sequence shown here is derived from an EMBL/GenBank/DDBJ whole genome shotgun (WGS) entry which is preliminary data.</text>
</comment>